<keyword evidence="9 18" id="KW-0630">Potassium</keyword>
<evidence type="ECO:0000256" key="1">
    <source>
        <dbReference type="ARBA" id="ARBA00000013"/>
    </source>
</evidence>
<dbReference type="GO" id="GO:0046872">
    <property type="term" value="F:metal ion binding"/>
    <property type="evidence" value="ECO:0007669"/>
    <property type="project" value="UniProtKB-UniRule"/>
</dbReference>
<feature type="binding site" evidence="18">
    <location>
        <position position="148"/>
    </location>
    <ligand>
        <name>K(+)</name>
        <dbReference type="ChEBI" id="CHEBI:29103"/>
    </ligand>
</feature>
<dbReference type="Proteomes" id="UP000824110">
    <property type="component" value="Unassembled WGS sequence"/>
</dbReference>
<feature type="binding site" evidence="17">
    <location>
        <position position="413"/>
    </location>
    <ligand>
        <name>(6S)-NADPHX</name>
        <dbReference type="ChEBI" id="CHEBI:64076"/>
    </ligand>
</feature>
<comment type="catalytic activity">
    <reaction evidence="2 18 19">
        <text>(6R)-NADPHX = (6S)-NADPHX</text>
        <dbReference type="Rhea" id="RHEA:32227"/>
        <dbReference type="ChEBI" id="CHEBI:64076"/>
        <dbReference type="ChEBI" id="CHEBI:64077"/>
        <dbReference type="EC" id="5.1.99.6"/>
    </reaction>
</comment>
<keyword evidence="10 17" id="KW-0520">NAD</keyword>
<dbReference type="GO" id="GO:0110051">
    <property type="term" value="P:metabolite repair"/>
    <property type="evidence" value="ECO:0007669"/>
    <property type="project" value="TreeGrafter"/>
</dbReference>
<evidence type="ECO:0000256" key="17">
    <source>
        <dbReference type="HAMAP-Rule" id="MF_01965"/>
    </source>
</evidence>
<evidence type="ECO:0000256" key="2">
    <source>
        <dbReference type="ARBA" id="ARBA00000909"/>
    </source>
</evidence>
<dbReference type="EMBL" id="DVNE01000037">
    <property type="protein sequence ID" value="HIU61749.1"/>
    <property type="molecule type" value="Genomic_DNA"/>
</dbReference>
<dbReference type="Gene3D" id="3.40.50.10260">
    <property type="entry name" value="YjeF N-terminal domain"/>
    <property type="match status" value="1"/>
</dbReference>
<dbReference type="Pfam" id="PF03853">
    <property type="entry name" value="YjeF_N"/>
    <property type="match status" value="1"/>
</dbReference>
<dbReference type="InterPro" id="IPR004443">
    <property type="entry name" value="YjeF_N_dom"/>
</dbReference>
<feature type="binding site" evidence="17">
    <location>
        <begin position="384"/>
        <end position="388"/>
    </location>
    <ligand>
        <name>AMP</name>
        <dbReference type="ChEBI" id="CHEBI:456215"/>
    </ligand>
</feature>
<dbReference type="NCBIfam" id="TIGR00196">
    <property type="entry name" value="yjeF_cterm"/>
    <property type="match status" value="1"/>
</dbReference>
<comment type="catalytic activity">
    <reaction evidence="1 18 19">
        <text>(6R)-NADHX = (6S)-NADHX</text>
        <dbReference type="Rhea" id="RHEA:32215"/>
        <dbReference type="ChEBI" id="CHEBI:64074"/>
        <dbReference type="ChEBI" id="CHEBI:64075"/>
        <dbReference type="EC" id="5.1.99.6"/>
    </reaction>
</comment>
<evidence type="ECO:0000256" key="5">
    <source>
        <dbReference type="ARBA" id="ARBA00022723"/>
    </source>
</evidence>
<evidence type="ECO:0000256" key="4">
    <source>
        <dbReference type="ARBA" id="ARBA00009524"/>
    </source>
</evidence>
<dbReference type="PROSITE" id="PS51383">
    <property type="entry name" value="YJEF_C_3"/>
    <property type="match status" value="1"/>
</dbReference>
<name>A0A9D1MK31_9FIRM</name>
<feature type="binding site" evidence="18">
    <location>
        <position position="59"/>
    </location>
    <ligand>
        <name>K(+)</name>
        <dbReference type="ChEBI" id="CHEBI:29103"/>
    </ligand>
</feature>
<dbReference type="HAMAP" id="MF_01966">
    <property type="entry name" value="NADHX_epimerase"/>
    <property type="match status" value="1"/>
</dbReference>
<dbReference type="GO" id="GO:0052855">
    <property type="term" value="F:ADP-dependent NAD(P)H-hydrate dehydratase activity"/>
    <property type="evidence" value="ECO:0007669"/>
    <property type="project" value="UniProtKB-UniRule"/>
</dbReference>
<evidence type="ECO:0000256" key="7">
    <source>
        <dbReference type="ARBA" id="ARBA00022840"/>
    </source>
</evidence>
<feature type="binding site" evidence="17">
    <location>
        <position position="412"/>
    </location>
    <ligand>
        <name>AMP</name>
        <dbReference type="ChEBI" id="CHEBI:456215"/>
    </ligand>
</feature>
<organism evidence="22 23">
    <name type="scientific">Candidatus Coproplasma excrementigallinarum</name>
    <dbReference type="NCBI Taxonomy" id="2840747"/>
    <lineage>
        <taxon>Bacteria</taxon>
        <taxon>Bacillati</taxon>
        <taxon>Bacillota</taxon>
        <taxon>Clostridia</taxon>
        <taxon>Eubacteriales</taxon>
        <taxon>Candidatus Coproplasma</taxon>
    </lineage>
</organism>
<feature type="binding site" evidence="17">
    <location>
        <position position="295"/>
    </location>
    <ligand>
        <name>(6S)-NADPHX</name>
        <dbReference type="ChEBI" id="CHEBI:64076"/>
    </ligand>
</feature>
<protein>
    <recommendedName>
        <fullName evidence="19">Bifunctional NAD(P)H-hydrate repair enzyme</fullName>
    </recommendedName>
    <alternativeName>
        <fullName evidence="19">Nicotinamide nucleotide repair protein</fullName>
    </alternativeName>
    <domain>
        <recommendedName>
            <fullName evidence="19">ADP-dependent (S)-NAD(P)H-hydrate dehydratase</fullName>
            <ecNumber evidence="19">4.2.1.136</ecNumber>
        </recommendedName>
        <alternativeName>
            <fullName evidence="19">ADP-dependent NAD(P)HX dehydratase</fullName>
        </alternativeName>
    </domain>
    <domain>
        <recommendedName>
            <fullName evidence="19">NAD(P)H-hydrate epimerase</fullName>
            <ecNumber evidence="19">5.1.99.6</ecNumber>
        </recommendedName>
    </domain>
</protein>
<evidence type="ECO:0000256" key="11">
    <source>
        <dbReference type="ARBA" id="ARBA00023235"/>
    </source>
</evidence>
<feature type="binding site" evidence="17">
    <location>
        <position position="347"/>
    </location>
    <ligand>
        <name>(6S)-NADPHX</name>
        <dbReference type="ChEBI" id="CHEBI:64076"/>
    </ligand>
</feature>
<evidence type="ECO:0000256" key="6">
    <source>
        <dbReference type="ARBA" id="ARBA00022741"/>
    </source>
</evidence>
<reference evidence="22" key="2">
    <citation type="journal article" date="2021" name="PeerJ">
        <title>Extensive microbial diversity within the chicken gut microbiome revealed by metagenomics and culture.</title>
        <authorList>
            <person name="Gilroy R."/>
            <person name="Ravi A."/>
            <person name="Getino M."/>
            <person name="Pursley I."/>
            <person name="Horton D.L."/>
            <person name="Alikhan N.F."/>
            <person name="Baker D."/>
            <person name="Gharbi K."/>
            <person name="Hall N."/>
            <person name="Watson M."/>
            <person name="Adriaenssens E.M."/>
            <person name="Foster-Nyarko E."/>
            <person name="Jarju S."/>
            <person name="Secka A."/>
            <person name="Antonio M."/>
            <person name="Oren A."/>
            <person name="Chaudhuri R.R."/>
            <person name="La Ragione R."/>
            <person name="Hildebrand F."/>
            <person name="Pallen M.J."/>
        </authorList>
    </citation>
    <scope>NUCLEOTIDE SEQUENCE</scope>
    <source>
        <strain evidence="22">CHK195-12923</strain>
    </source>
</reference>
<feature type="binding site" evidence="18">
    <location>
        <begin position="116"/>
        <end position="122"/>
    </location>
    <ligand>
        <name>(6S)-NADPHX</name>
        <dbReference type="ChEBI" id="CHEBI:64076"/>
    </ligand>
</feature>
<dbReference type="PANTHER" id="PTHR12592">
    <property type="entry name" value="ATP-DEPENDENT (S)-NAD(P)H-HYDRATE DEHYDRATASE FAMILY MEMBER"/>
    <property type="match status" value="1"/>
</dbReference>
<evidence type="ECO:0000256" key="13">
    <source>
        <dbReference type="ARBA" id="ARBA00023268"/>
    </source>
</evidence>
<dbReference type="Pfam" id="PF01256">
    <property type="entry name" value="Carb_kinase"/>
    <property type="match status" value="1"/>
</dbReference>
<dbReference type="PANTHER" id="PTHR12592:SF0">
    <property type="entry name" value="ATP-DEPENDENT (S)-NAD(P)H-HYDRATE DEHYDRATASE"/>
    <property type="match status" value="1"/>
</dbReference>
<feature type="binding site" evidence="18">
    <location>
        <position position="127"/>
    </location>
    <ligand>
        <name>(6S)-NADPHX</name>
        <dbReference type="ChEBI" id="CHEBI:64076"/>
    </ligand>
</feature>
<comment type="catalytic activity">
    <reaction evidence="16 17 19">
        <text>(6S)-NADPHX + ADP = AMP + phosphate + NADPH + H(+)</text>
        <dbReference type="Rhea" id="RHEA:32235"/>
        <dbReference type="ChEBI" id="CHEBI:15378"/>
        <dbReference type="ChEBI" id="CHEBI:43474"/>
        <dbReference type="ChEBI" id="CHEBI:57783"/>
        <dbReference type="ChEBI" id="CHEBI:64076"/>
        <dbReference type="ChEBI" id="CHEBI:456215"/>
        <dbReference type="ChEBI" id="CHEBI:456216"/>
        <dbReference type="EC" id="4.2.1.136"/>
    </reaction>
</comment>
<evidence type="ECO:0000256" key="8">
    <source>
        <dbReference type="ARBA" id="ARBA00022857"/>
    </source>
</evidence>
<keyword evidence="11 18" id="KW-0413">Isomerase</keyword>
<comment type="function">
    <text evidence="18">Catalyzes the epimerization of the S- and R-forms of NAD(P)HX, a damaged form of NAD(P)H that is a result of enzymatic or heat-dependent hydration. This is a prerequisite for the S-specific NAD(P)H-hydrate dehydratase to allow the repair of both epimers of NAD(P)HX.</text>
</comment>
<dbReference type="PROSITE" id="PS51385">
    <property type="entry name" value="YJEF_N"/>
    <property type="match status" value="1"/>
</dbReference>
<evidence type="ECO:0000256" key="19">
    <source>
        <dbReference type="PIRNR" id="PIRNR017184"/>
    </source>
</evidence>
<dbReference type="Gene3D" id="3.40.1190.20">
    <property type="match status" value="1"/>
</dbReference>
<feature type="binding site" evidence="18">
    <location>
        <begin position="58"/>
        <end position="62"/>
    </location>
    <ligand>
        <name>(6S)-NADPHX</name>
        <dbReference type="ChEBI" id="CHEBI:64076"/>
    </ligand>
</feature>
<dbReference type="GO" id="GO:0005524">
    <property type="term" value="F:ATP binding"/>
    <property type="evidence" value="ECO:0007669"/>
    <property type="project" value="UniProtKB-UniRule"/>
</dbReference>
<comment type="similarity">
    <text evidence="17">Belongs to the NnrD/CARKD family.</text>
</comment>
<evidence type="ECO:0000256" key="14">
    <source>
        <dbReference type="ARBA" id="ARBA00025153"/>
    </source>
</evidence>
<feature type="domain" description="YjeF N-terminal" evidence="21">
    <location>
        <begin position="10"/>
        <end position="202"/>
    </location>
</feature>
<feature type="binding site" evidence="17">
    <location>
        <position position="242"/>
    </location>
    <ligand>
        <name>(6S)-NADPHX</name>
        <dbReference type="ChEBI" id="CHEBI:64076"/>
    </ligand>
</feature>
<dbReference type="HAMAP" id="MF_01965">
    <property type="entry name" value="NADHX_dehydratase"/>
    <property type="match status" value="1"/>
</dbReference>
<dbReference type="GO" id="GO:0046496">
    <property type="term" value="P:nicotinamide nucleotide metabolic process"/>
    <property type="evidence" value="ECO:0007669"/>
    <property type="project" value="UniProtKB-UniRule"/>
</dbReference>
<evidence type="ECO:0000256" key="12">
    <source>
        <dbReference type="ARBA" id="ARBA00023239"/>
    </source>
</evidence>
<comment type="similarity">
    <text evidence="18">Belongs to the NnrE/AIBP family.</text>
</comment>
<comment type="cofactor">
    <cofactor evidence="18 19">
        <name>K(+)</name>
        <dbReference type="ChEBI" id="CHEBI:29103"/>
    </cofactor>
    <text evidence="18 19">Binds 1 potassium ion per subunit.</text>
</comment>
<keyword evidence="6 17" id="KW-0547">Nucleotide-binding</keyword>
<evidence type="ECO:0000256" key="15">
    <source>
        <dbReference type="ARBA" id="ARBA00048238"/>
    </source>
</evidence>
<comment type="cofactor">
    <cofactor evidence="17">
        <name>Mg(2+)</name>
        <dbReference type="ChEBI" id="CHEBI:18420"/>
    </cofactor>
</comment>
<keyword evidence="12 17" id="KW-0456">Lyase</keyword>
<comment type="catalytic activity">
    <reaction evidence="15 17 19">
        <text>(6S)-NADHX + ADP = AMP + phosphate + NADH + H(+)</text>
        <dbReference type="Rhea" id="RHEA:32223"/>
        <dbReference type="ChEBI" id="CHEBI:15378"/>
        <dbReference type="ChEBI" id="CHEBI:43474"/>
        <dbReference type="ChEBI" id="CHEBI:57945"/>
        <dbReference type="ChEBI" id="CHEBI:64074"/>
        <dbReference type="ChEBI" id="CHEBI:456215"/>
        <dbReference type="ChEBI" id="CHEBI:456216"/>
        <dbReference type="EC" id="4.2.1.136"/>
    </reaction>
</comment>
<feature type="binding site" evidence="18">
    <location>
        <position position="112"/>
    </location>
    <ligand>
        <name>K(+)</name>
        <dbReference type="ChEBI" id="CHEBI:29103"/>
    </ligand>
</feature>
<dbReference type="GO" id="GO:0052856">
    <property type="term" value="F:NAD(P)HX epimerase activity"/>
    <property type="evidence" value="ECO:0007669"/>
    <property type="project" value="UniProtKB-UniRule"/>
</dbReference>
<comment type="similarity">
    <text evidence="3 19">In the N-terminal section; belongs to the NnrE/AIBP family.</text>
</comment>
<evidence type="ECO:0000256" key="18">
    <source>
        <dbReference type="HAMAP-Rule" id="MF_01966"/>
    </source>
</evidence>
<comment type="function">
    <text evidence="17">Catalyzes the dehydration of the S-form of NAD(P)HX at the expense of ADP, which is converted to AMP. Together with NAD(P)HX epimerase, which catalyzes the epimerization of the S- and R-forms, the enzyme allows the repair of both epimers of NAD(P)HX, a damaged form of NAD(P)H that is a result of enzymatic or heat-dependent hydration.</text>
</comment>
<dbReference type="CDD" id="cd01171">
    <property type="entry name" value="YXKO-related"/>
    <property type="match status" value="1"/>
</dbReference>
<dbReference type="InterPro" id="IPR000631">
    <property type="entry name" value="CARKD"/>
</dbReference>
<dbReference type="EC" id="5.1.99.6" evidence="19"/>
<evidence type="ECO:0000313" key="23">
    <source>
        <dbReference type="Proteomes" id="UP000824110"/>
    </source>
</evidence>
<comment type="subunit">
    <text evidence="17">Homotetramer.</text>
</comment>
<feature type="binding site" evidence="18">
    <location>
        <position position="145"/>
    </location>
    <ligand>
        <name>(6S)-NADPHX</name>
        <dbReference type="ChEBI" id="CHEBI:64076"/>
    </ligand>
</feature>
<dbReference type="InterPro" id="IPR029056">
    <property type="entry name" value="Ribokinase-like"/>
</dbReference>
<dbReference type="PIRSF" id="PIRSF017184">
    <property type="entry name" value="Nnr"/>
    <property type="match status" value="1"/>
</dbReference>
<evidence type="ECO:0000259" key="20">
    <source>
        <dbReference type="PROSITE" id="PS51383"/>
    </source>
</evidence>
<keyword evidence="5 18" id="KW-0479">Metal-binding</keyword>
<reference evidence="22" key="1">
    <citation type="submission" date="2020-10" db="EMBL/GenBank/DDBJ databases">
        <authorList>
            <person name="Gilroy R."/>
        </authorList>
    </citation>
    <scope>NUCLEOTIDE SEQUENCE</scope>
    <source>
        <strain evidence="22">CHK195-12923</strain>
    </source>
</reference>
<dbReference type="SUPFAM" id="SSF53613">
    <property type="entry name" value="Ribokinase-like"/>
    <property type="match status" value="1"/>
</dbReference>
<evidence type="ECO:0000256" key="16">
    <source>
        <dbReference type="ARBA" id="ARBA00049209"/>
    </source>
</evidence>
<dbReference type="InterPro" id="IPR036652">
    <property type="entry name" value="YjeF_N_dom_sf"/>
</dbReference>
<keyword evidence="8 17" id="KW-0521">NADP</keyword>
<feature type="domain" description="YjeF C-terminal" evidence="20">
    <location>
        <begin position="207"/>
        <end position="472"/>
    </location>
</feature>
<evidence type="ECO:0000259" key="21">
    <source>
        <dbReference type="PROSITE" id="PS51385"/>
    </source>
</evidence>
<evidence type="ECO:0000256" key="3">
    <source>
        <dbReference type="ARBA" id="ARBA00006001"/>
    </source>
</evidence>
<proteinExistence type="inferred from homology"/>
<dbReference type="InterPro" id="IPR030677">
    <property type="entry name" value="Nnr"/>
</dbReference>
<accession>A0A9D1MK31</accession>
<evidence type="ECO:0000256" key="10">
    <source>
        <dbReference type="ARBA" id="ARBA00023027"/>
    </source>
</evidence>
<sequence>MYKVFTAEMMRAADEYTIKELGISSEELMRRAGFAIAEEVASVADVEDCILVVCGTGNNGGDGYVCARELLSRGFRVKVYAFGGRLSPDCEREKNKFSGTYASTIEGDIIVDCIFGTGLSRPAEGVYADVINVINSSGAYVVSADIPSGLSGDSGLIHGAAVRADKTVAIGELKAGFVLGSGYDMCGTVVRRDIGIVADGAAAQVYTDEDIALFYPSRLRNSHKGTFGTATLACGSGNYIGAAIMSVAAALRSGCGYVKAVCPEEVRPAIASSCPQAVLQSGFDLTSSAIAFGMGCGVSEEVYGSLCTLLKDYGGTLIIDADGLNCLAEYGLKPLKTAVCSVILTPHVKEFSRISGHSMAQILQNPLGLSKEFASEYGVTLVLKGSGTIITDGARTAINTRGCSAQAKAGSGDMLSGYMCGSVARGLSPFDGAVCAAYTLGAAAELAAGELTEYCVTAADVLAKIPYAVKDIILSGSAF</sequence>
<keyword evidence="13" id="KW-0511">Multifunctional enzyme</keyword>
<comment type="function">
    <text evidence="14 19">Bifunctional enzyme that catalyzes the epimerization of the S- and R-forms of NAD(P)HX and the dehydration of the S-form of NAD(P)HX at the expense of ADP, which is converted to AMP. This allows the repair of both epimers of NAD(P)HX, a damaged form of NAD(P)H that is a result of enzymatic or heat-dependent hydration.</text>
</comment>
<comment type="similarity">
    <text evidence="4 19">In the C-terminal section; belongs to the NnrD/CARKD family.</text>
</comment>
<comment type="caution">
    <text evidence="22">The sequence shown here is derived from an EMBL/GenBank/DDBJ whole genome shotgun (WGS) entry which is preliminary data.</text>
</comment>
<evidence type="ECO:0000256" key="9">
    <source>
        <dbReference type="ARBA" id="ARBA00022958"/>
    </source>
</evidence>
<gene>
    <name evidence="18" type="primary">nnrE</name>
    <name evidence="17" type="synonym">nnrD</name>
    <name evidence="22" type="ORF">IAB69_03780</name>
</gene>
<dbReference type="NCBIfam" id="TIGR00197">
    <property type="entry name" value="yjeF_nterm"/>
    <property type="match status" value="1"/>
</dbReference>
<evidence type="ECO:0000313" key="22">
    <source>
        <dbReference type="EMBL" id="HIU61749.1"/>
    </source>
</evidence>
<dbReference type="SUPFAM" id="SSF64153">
    <property type="entry name" value="YjeF N-terminal domain-like"/>
    <property type="match status" value="1"/>
</dbReference>
<keyword evidence="7 17" id="KW-0067">ATP-binding</keyword>
<dbReference type="AlphaFoldDB" id="A0A9D1MK31"/>
<dbReference type="EC" id="4.2.1.136" evidence="19"/>